<proteinExistence type="predicted"/>
<dbReference type="EMBL" id="VJMH01007062">
    <property type="protein sequence ID" value="KAF0685652.1"/>
    <property type="molecule type" value="Genomic_DNA"/>
</dbReference>
<reference evidence="2" key="2">
    <citation type="submission" date="2019-06" db="EMBL/GenBank/DDBJ databases">
        <title>Genomics analysis of Aphanomyces spp. identifies a new class of oomycete effector associated with host adaptation.</title>
        <authorList>
            <person name="Gaulin E."/>
        </authorList>
    </citation>
    <scope>NUCLEOTIDE SEQUENCE</scope>
    <source>
        <strain evidence="2">CBS 578.67</strain>
    </source>
</reference>
<dbReference type="OrthoDB" id="1100386at2759"/>
<dbReference type="EMBL" id="CAADRA010007088">
    <property type="protein sequence ID" value="VFT99148.1"/>
    <property type="molecule type" value="Genomic_DNA"/>
</dbReference>
<protein>
    <submittedName>
        <fullName evidence="3">Aste57867_22488 protein</fullName>
    </submittedName>
</protein>
<feature type="compositionally biased region" description="Low complexity" evidence="1">
    <location>
        <begin position="213"/>
        <end position="240"/>
    </location>
</feature>
<feature type="compositionally biased region" description="Low complexity" evidence="1">
    <location>
        <begin position="312"/>
        <end position="332"/>
    </location>
</feature>
<accession>A0A485LLJ5</accession>
<name>A0A485LLJ5_9STRA</name>
<feature type="region of interest" description="Disordered" evidence="1">
    <location>
        <begin position="213"/>
        <end position="344"/>
    </location>
</feature>
<evidence type="ECO:0000313" key="4">
    <source>
        <dbReference type="Proteomes" id="UP000332933"/>
    </source>
</evidence>
<reference evidence="3 4" key="1">
    <citation type="submission" date="2019-03" db="EMBL/GenBank/DDBJ databases">
        <authorList>
            <person name="Gaulin E."/>
            <person name="Dumas B."/>
        </authorList>
    </citation>
    <scope>NUCLEOTIDE SEQUENCE [LARGE SCALE GENOMIC DNA]</scope>
    <source>
        <strain evidence="3">CBS 568.67</strain>
    </source>
</reference>
<evidence type="ECO:0000256" key="1">
    <source>
        <dbReference type="SAM" id="MobiDB-lite"/>
    </source>
</evidence>
<keyword evidence="4" id="KW-1185">Reference proteome</keyword>
<evidence type="ECO:0000313" key="2">
    <source>
        <dbReference type="EMBL" id="KAF0685652.1"/>
    </source>
</evidence>
<evidence type="ECO:0000313" key="3">
    <source>
        <dbReference type="EMBL" id="VFT99148.1"/>
    </source>
</evidence>
<sequence>MESEVTTPRYSLKLVLTTLCLLAMAGGAVSLVHKSPAISNLISIDASDVTNQLKQSLTAVQSQQQAAETRVQLAADAMASAVDDTYAALTTCLAQAYTTHFVNTTLPIPHDQWPQVMADIQAACSQPPPTATASAAEETLALVLQPRASLSFTKTDVLQFIAAQKDAANETQAAYFDTLWQCTSKALEGFPSGMNLTQVDLTMVASTVGRTCVTSTASPPSTTTTDWATDTVPPAPTVVDSSDDTPTPTFGSALPSDETNAPTTTTAAVESTSPPPMTTTKSEPSATAIPTPLTPSATTDMAWNGVDTGEITTPTTTSGVDDASSTSETAASNPPPTTDAPVNTPASEANVIMTRPPDTIPVVTPLPDGLPATNDPQWPTQSAPTLSALNETISPDTSSVPLTEPTDVPDSTLTPVATIHGRNSTTPPLTTSPVSLNQSTLSIFEFGRCHANASRTIVEDTCLFEPTCSIQAASSIFGPVDCTNKSLAVQAICAATASSATFSMAASRLICPPNMTITSLNPFLPRCLAQPACHVRPEEDDTTTTVVCSFNATFVEATATDNTTLVLACPVGSQITAIRFASFGTPERRVPKHAFAAAVADHLQLLALDNAVQVAKHKYEVLQAQEDLVKACIRQTIDTMDEAKGIRLSRVDEAASRIRTCVTDTP</sequence>
<organism evidence="3 4">
    <name type="scientific">Aphanomyces stellatus</name>
    <dbReference type="NCBI Taxonomy" id="120398"/>
    <lineage>
        <taxon>Eukaryota</taxon>
        <taxon>Sar</taxon>
        <taxon>Stramenopiles</taxon>
        <taxon>Oomycota</taxon>
        <taxon>Saprolegniomycetes</taxon>
        <taxon>Saprolegniales</taxon>
        <taxon>Verrucalvaceae</taxon>
        <taxon>Aphanomyces</taxon>
    </lineage>
</organism>
<gene>
    <name evidence="3" type="primary">Aste57867_22488</name>
    <name evidence="2" type="ORF">As57867_022418</name>
    <name evidence="3" type="ORF">ASTE57867_22488</name>
</gene>
<feature type="compositionally biased region" description="Polar residues" evidence="1">
    <location>
        <begin position="257"/>
        <end position="270"/>
    </location>
</feature>
<dbReference type="AlphaFoldDB" id="A0A485LLJ5"/>
<dbReference type="Proteomes" id="UP000332933">
    <property type="component" value="Unassembled WGS sequence"/>
</dbReference>